<dbReference type="InterPro" id="IPR034829">
    <property type="entry name" value="DnaD-like_sf"/>
</dbReference>
<protein>
    <submittedName>
        <fullName evidence="5">Replication initiation and membrane attachment</fullName>
    </submittedName>
</protein>
<reference evidence="5 6" key="1">
    <citation type="submission" date="2016-04" db="EMBL/GenBank/DDBJ databases">
        <title>Genome sequence of Clostridium magnum DSM 2767.</title>
        <authorList>
            <person name="Poehlein A."/>
            <person name="Uhlig R."/>
            <person name="Fischer R."/>
            <person name="Bahl H."/>
            <person name="Daniel R."/>
        </authorList>
    </citation>
    <scope>NUCLEOTIDE SEQUENCE [LARGE SCALE GENOMIC DNA]</scope>
    <source>
        <strain evidence="5 6">DSM 2767</strain>
    </source>
</reference>
<name>A0A162QNK1_9CLOT</name>
<dbReference type="Gene3D" id="1.10.10.630">
    <property type="entry name" value="DnaD domain-like"/>
    <property type="match status" value="1"/>
</dbReference>
<dbReference type="EMBL" id="LWAE01000015">
    <property type="protein sequence ID" value="KZL88755.1"/>
    <property type="molecule type" value="Genomic_DNA"/>
</dbReference>
<feature type="domain" description="DnaB/C C-terminal" evidence="3">
    <location>
        <begin position="147"/>
        <end position="216"/>
    </location>
</feature>
<evidence type="ECO:0000313" key="4">
    <source>
        <dbReference type="EMBL" id="KZL88665.1"/>
    </source>
</evidence>
<evidence type="ECO:0000259" key="3">
    <source>
        <dbReference type="Pfam" id="PF07261"/>
    </source>
</evidence>
<dbReference type="InterPro" id="IPR006343">
    <property type="entry name" value="DnaB/C_C"/>
</dbReference>
<organism evidence="5 6">
    <name type="scientific">Clostridium magnum DSM 2767</name>
    <dbReference type="NCBI Taxonomy" id="1121326"/>
    <lineage>
        <taxon>Bacteria</taxon>
        <taxon>Bacillati</taxon>
        <taxon>Bacillota</taxon>
        <taxon>Clostridia</taxon>
        <taxon>Eubacteriales</taxon>
        <taxon>Clostridiaceae</taxon>
        <taxon>Clostridium</taxon>
    </lineage>
</organism>
<feature type="region of interest" description="Disordered" evidence="2">
    <location>
        <begin position="218"/>
        <end position="251"/>
    </location>
</feature>
<dbReference type="EMBL" id="LWAE01000015">
    <property type="protein sequence ID" value="KZL88665.1"/>
    <property type="molecule type" value="Genomic_DNA"/>
</dbReference>
<accession>A0A162QNK1</accession>
<evidence type="ECO:0000256" key="2">
    <source>
        <dbReference type="SAM" id="MobiDB-lite"/>
    </source>
</evidence>
<dbReference type="STRING" id="1121326.CLMAG_59540"/>
<dbReference type="SUPFAM" id="SSF158499">
    <property type="entry name" value="DnaD domain-like"/>
    <property type="match status" value="1"/>
</dbReference>
<dbReference type="PANTHER" id="PTHR37293:SF9">
    <property type="entry name" value="PHI ETA ORF 22-LIKE PROTEIN"/>
    <property type="match status" value="1"/>
</dbReference>
<gene>
    <name evidence="4" type="ORF">CLMAG_59540</name>
    <name evidence="5" type="ORF">CLMAG_60440</name>
</gene>
<evidence type="ECO:0000313" key="5">
    <source>
        <dbReference type="EMBL" id="KZL88755.1"/>
    </source>
</evidence>
<dbReference type="PATRIC" id="fig|1121326.3.peg.6021"/>
<dbReference type="AlphaFoldDB" id="A0A162QNK1"/>
<sequence>MAVFRVKKDKDNPYIVINKNFIYDKRISLKAKGLMAYFLSRPDNWEFYINEICENTSDKHRCISNTIKELEAYGYVTRDLKRSNTGKFAGGYDYIVYETPIDPKCQNVDSAKCQSGETPIWQKGSLLNNDNKLNNDINNNKDLNPIQVYQENIFHSPGKLELDSLNSWSEQLSDKLVILAINIAAKNNARRLEYIEKILMDWDSRGIKTTEQAQVYTMQRNKKSKKGEIKGGSSSEDNQSSQGYNFKRFGG</sequence>
<keyword evidence="6" id="KW-1185">Reference proteome</keyword>
<dbReference type="NCBIfam" id="TIGR01446">
    <property type="entry name" value="DnaD_dom"/>
    <property type="match status" value="1"/>
</dbReference>
<dbReference type="PANTHER" id="PTHR37293">
    <property type="entry name" value="PHAGE REPLICATION PROTEIN-RELATED"/>
    <property type="match status" value="1"/>
</dbReference>
<dbReference type="RefSeq" id="WP_066630661.1">
    <property type="nucleotide sequence ID" value="NZ_FQXL01000080.1"/>
</dbReference>
<comment type="caution">
    <text evidence="5">The sequence shown here is derived from an EMBL/GenBank/DDBJ whole genome shotgun (WGS) entry which is preliminary data.</text>
</comment>
<dbReference type="OrthoDB" id="9803733at2"/>
<dbReference type="Pfam" id="PF07261">
    <property type="entry name" value="DnaB_2"/>
    <property type="match status" value="1"/>
</dbReference>
<dbReference type="Proteomes" id="UP000076603">
    <property type="component" value="Unassembled WGS sequence"/>
</dbReference>
<evidence type="ECO:0000313" key="6">
    <source>
        <dbReference type="Proteomes" id="UP000076603"/>
    </source>
</evidence>
<evidence type="ECO:0000256" key="1">
    <source>
        <dbReference type="ARBA" id="ARBA00093462"/>
    </source>
</evidence>
<proteinExistence type="inferred from homology"/>
<dbReference type="InterPro" id="IPR053162">
    <property type="entry name" value="DnaD"/>
</dbReference>
<comment type="similarity">
    <text evidence="1">Belongs to the DnaB/DnaD family.</text>
</comment>